<sequence>MEARTKLAHALGYPDYPSDATAEPYLTYIVNRHVNGGLAEYLELFTEVVQFFDYWAKCRDPGRDDRIQALLDKLCASSSYRMFKDTSVGSPKRCAAVEDTVMHIVGTWSMMLSSFTRRKWQESKVRAAQSMLSNQRSLAAIPIYDNNVAGFISGSGLLPGGRWDRRADLGKDTATRLILVLLSASMNTSSGHSYTADGLPLLHAVTALGISSGE</sequence>
<proteinExistence type="predicted"/>
<keyword evidence="2" id="KW-1185">Reference proteome</keyword>
<evidence type="ECO:0000313" key="1">
    <source>
        <dbReference type="EMBL" id="KAL1598539.1"/>
    </source>
</evidence>
<dbReference type="EMBL" id="JAKIXB020000022">
    <property type="protein sequence ID" value="KAL1598539.1"/>
    <property type="molecule type" value="Genomic_DNA"/>
</dbReference>
<organism evidence="1 2">
    <name type="scientific">Nothophoma quercina</name>
    <dbReference type="NCBI Taxonomy" id="749835"/>
    <lineage>
        <taxon>Eukaryota</taxon>
        <taxon>Fungi</taxon>
        <taxon>Dikarya</taxon>
        <taxon>Ascomycota</taxon>
        <taxon>Pezizomycotina</taxon>
        <taxon>Dothideomycetes</taxon>
        <taxon>Pleosporomycetidae</taxon>
        <taxon>Pleosporales</taxon>
        <taxon>Pleosporineae</taxon>
        <taxon>Didymellaceae</taxon>
        <taxon>Nothophoma</taxon>
    </lineage>
</organism>
<reference evidence="1 2" key="1">
    <citation type="submission" date="2024-02" db="EMBL/GenBank/DDBJ databases">
        <title>De novo assembly and annotation of 12 fungi associated with fruit tree decline syndrome in Ontario, Canada.</title>
        <authorList>
            <person name="Sulman M."/>
            <person name="Ellouze W."/>
            <person name="Ilyukhin E."/>
        </authorList>
    </citation>
    <scope>NUCLEOTIDE SEQUENCE [LARGE SCALE GENOMIC DNA]</scope>
    <source>
        <strain evidence="1 2">M97-236</strain>
    </source>
</reference>
<accession>A0ABR3R263</accession>
<comment type="caution">
    <text evidence="1">The sequence shown here is derived from an EMBL/GenBank/DDBJ whole genome shotgun (WGS) entry which is preliminary data.</text>
</comment>
<evidence type="ECO:0000313" key="2">
    <source>
        <dbReference type="Proteomes" id="UP001521222"/>
    </source>
</evidence>
<protein>
    <submittedName>
        <fullName evidence="1">Uncharacterized protein</fullName>
    </submittedName>
</protein>
<dbReference type="Proteomes" id="UP001521222">
    <property type="component" value="Unassembled WGS sequence"/>
</dbReference>
<gene>
    <name evidence="1" type="ORF">SLS59_006826</name>
</gene>
<name>A0ABR3R263_9PLEO</name>